<evidence type="ECO:0000313" key="1">
    <source>
        <dbReference type="EMBL" id="MEK8088477.1"/>
    </source>
</evidence>
<comment type="caution">
    <text evidence="1">The sequence shown here is derived from an EMBL/GenBank/DDBJ whole genome shotgun (WGS) entry which is preliminary data.</text>
</comment>
<dbReference type="EMBL" id="JBBPCO010000001">
    <property type="protein sequence ID" value="MEK8088477.1"/>
    <property type="molecule type" value="Genomic_DNA"/>
</dbReference>
<protein>
    <submittedName>
        <fullName evidence="1">Uncharacterized protein</fullName>
    </submittedName>
</protein>
<keyword evidence="2" id="KW-1185">Reference proteome</keyword>
<reference evidence="1 2" key="1">
    <citation type="submission" date="2024-04" db="EMBL/GenBank/DDBJ databases">
        <authorList>
            <person name="Abashina T."/>
            <person name="Shaikin A."/>
        </authorList>
    </citation>
    <scope>NUCLEOTIDE SEQUENCE [LARGE SCALE GENOMIC DNA]</scope>
    <source>
        <strain evidence="1 2">AAFK</strain>
    </source>
</reference>
<organism evidence="1 2">
    <name type="scientific">Thermithiobacillus plumbiphilus</name>
    <dbReference type="NCBI Taxonomy" id="1729899"/>
    <lineage>
        <taxon>Bacteria</taxon>
        <taxon>Pseudomonadati</taxon>
        <taxon>Pseudomonadota</taxon>
        <taxon>Acidithiobacillia</taxon>
        <taxon>Acidithiobacillales</taxon>
        <taxon>Thermithiobacillaceae</taxon>
        <taxon>Thermithiobacillus</taxon>
    </lineage>
</organism>
<gene>
    <name evidence="1" type="ORF">WOB96_01740</name>
</gene>
<accession>A0ABU9D4J0</accession>
<proteinExistence type="predicted"/>
<evidence type="ECO:0000313" key="2">
    <source>
        <dbReference type="Proteomes" id="UP001446205"/>
    </source>
</evidence>
<dbReference type="Proteomes" id="UP001446205">
    <property type="component" value="Unassembled WGS sequence"/>
</dbReference>
<sequence length="94" mass="10341">MPGMQDEAIFALATITGNETTHQQTRTGIDERNFRHRQANRHDPDSTACAALHPGFAQLGLVVEDEAMNRQAGGRSADCIYLDDNATQPNFIDI</sequence>
<name>A0ABU9D4J0_9PROT</name>